<dbReference type="EMBL" id="AP024488">
    <property type="protein sequence ID" value="BCS94485.1"/>
    <property type="molecule type" value="Genomic_DNA"/>
</dbReference>
<dbReference type="RefSeq" id="WP_236890800.1">
    <property type="nucleotide sequence ID" value="NZ_AP024488.1"/>
</dbReference>
<proteinExistence type="predicted"/>
<dbReference type="InterPro" id="IPR023753">
    <property type="entry name" value="FAD/NAD-binding_dom"/>
</dbReference>
<evidence type="ECO:0000313" key="6">
    <source>
        <dbReference type="EMBL" id="BCS94485.1"/>
    </source>
</evidence>
<keyword evidence="4" id="KW-0560">Oxidoreductase</keyword>
<dbReference type="PANTHER" id="PTHR42913">
    <property type="entry name" value="APOPTOSIS-INDUCING FACTOR 1"/>
    <property type="match status" value="1"/>
</dbReference>
<evidence type="ECO:0000256" key="4">
    <source>
        <dbReference type="ARBA" id="ARBA00023002"/>
    </source>
</evidence>
<evidence type="ECO:0000313" key="7">
    <source>
        <dbReference type="Proteomes" id="UP001320148"/>
    </source>
</evidence>
<feature type="domain" description="FAD/NAD(P)-binding" evidence="5">
    <location>
        <begin position="4"/>
        <end position="288"/>
    </location>
</feature>
<dbReference type="Pfam" id="PF07992">
    <property type="entry name" value="Pyr_redox_2"/>
    <property type="match status" value="1"/>
</dbReference>
<accession>A0ABN6EYU7</accession>
<dbReference type="Proteomes" id="UP001320148">
    <property type="component" value="Chromosome"/>
</dbReference>
<evidence type="ECO:0000256" key="2">
    <source>
        <dbReference type="ARBA" id="ARBA00022630"/>
    </source>
</evidence>
<keyword evidence="2" id="KW-0285">Flavoprotein</keyword>
<sequence length="373" mass="39998">MKKKLLLLGGGHAHLETLAALEDIQQRGHEVMVVAPATHHYYSGMGPGMLGGSYTPEVIRFDTEAMVTRKGARFVQGSAVAIDAVGKTVRLDNGEQLSYDVLSANVGSYVSTPFDEAPGAPVYAVKPIESLLNLRQEILRRCGEKALAIAIAGGGPSSAEVAGNIIQLVKAAKGTPPAITIYARSRFLHHFEEKTQARVTSMLTQKGIRLVQGDAVAHVEEQSVVLASGTRHTADLVVSATGVLPSRLFTDSGLPTGPDGGLSVNRYLQCSHHPDIFGGGDCIHFEPEPLNKVGVYAVRQNIPLLNNLLAQLEGTPLTPFNPGGSYLLVFNLGEGTGYLHKNSISFHGKLAFRIKDIIDRRFMKKYQAITKAG</sequence>
<keyword evidence="3" id="KW-0274">FAD</keyword>
<evidence type="ECO:0000256" key="3">
    <source>
        <dbReference type="ARBA" id="ARBA00022827"/>
    </source>
</evidence>
<evidence type="ECO:0000256" key="1">
    <source>
        <dbReference type="ARBA" id="ARBA00001974"/>
    </source>
</evidence>
<dbReference type="PANTHER" id="PTHR42913:SF9">
    <property type="entry name" value="SLR1591 PROTEIN"/>
    <property type="match status" value="1"/>
</dbReference>
<gene>
    <name evidence="6" type="ORF">DSLASN_01170</name>
</gene>
<name>A0ABN6EYU7_9BACT</name>
<comment type="cofactor">
    <cofactor evidence="1">
        <name>FAD</name>
        <dbReference type="ChEBI" id="CHEBI:57692"/>
    </cofactor>
</comment>
<dbReference type="SUPFAM" id="SSF51905">
    <property type="entry name" value="FAD/NAD(P)-binding domain"/>
    <property type="match status" value="2"/>
</dbReference>
<organism evidence="6 7">
    <name type="scientific">Desulfoluna limicola</name>
    <dbReference type="NCBI Taxonomy" id="2810562"/>
    <lineage>
        <taxon>Bacteria</taxon>
        <taxon>Pseudomonadati</taxon>
        <taxon>Thermodesulfobacteriota</taxon>
        <taxon>Desulfobacteria</taxon>
        <taxon>Desulfobacterales</taxon>
        <taxon>Desulfolunaceae</taxon>
        <taxon>Desulfoluna</taxon>
    </lineage>
</organism>
<dbReference type="InterPro" id="IPR051169">
    <property type="entry name" value="NADH-Q_oxidoreductase"/>
</dbReference>
<keyword evidence="7" id="KW-1185">Reference proteome</keyword>
<dbReference type="Gene3D" id="3.50.50.100">
    <property type="match status" value="1"/>
</dbReference>
<dbReference type="InterPro" id="IPR036188">
    <property type="entry name" value="FAD/NAD-bd_sf"/>
</dbReference>
<evidence type="ECO:0000259" key="5">
    <source>
        <dbReference type="Pfam" id="PF07992"/>
    </source>
</evidence>
<protein>
    <submittedName>
        <fullName evidence="6">Pyridine nucleotide-disulfide oxidoreductase</fullName>
    </submittedName>
</protein>
<reference evidence="6 7" key="1">
    <citation type="submission" date="2021-02" db="EMBL/GenBank/DDBJ databases">
        <title>Complete genome of Desulfoluna sp. strain ASN36.</title>
        <authorList>
            <person name="Takahashi A."/>
            <person name="Kojima H."/>
            <person name="Fukui M."/>
        </authorList>
    </citation>
    <scope>NUCLEOTIDE SEQUENCE [LARGE SCALE GENOMIC DNA]</scope>
    <source>
        <strain evidence="6 7">ASN36</strain>
    </source>
</reference>